<reference evidence="1 2" key="1">
    <citation type="submission" date="2016-10" db="EMBL/GenBank/DDBJ databases">
        <authorList>
            <person name="de Groot N.N."/>
        </authorList>
    </citation>
    <scope>NUCLEOTIDE SEQUENCE [LARGE SCALE GENOMIC DNA]</scope>
    <source>
        <strain evidence="1 2">DSM 19706</strain>
    </source>
</reference>
<accession>A0A1I0FEX4</accession>
<dbReference type="Proteomes" id="UP000199308">
    <property type="component" value="Unassembled WGS sequence"/>
</dbReference>
<organism evidence="1 2">
    <name type="scientific">Thalassotalea agarivorans</name>
    <name type="common">Thalassomonas agarivorans</name>
    <dbReference type="NCBI Taxonomy" id="349064"/>
    <lineage>
        <taxon>Bacteria</taxon>
        <taxon>Pseudomonadati</taxon>
        <taxon>Pseudomonadota</taxon>
        <taxon>Gammaproteobacteria</taxon>
        <taxon>Alteromonadales</taxon>
        <taxon>Colwelliaceae</taxon>
        <taxon>Thalassotalea</taxon>
    </lineage>
</organism>
<dbReference type="OrthoDB" id="6294220at2"/>
<dbReference type="AlphaFoldDB" id="A0A1I0FEX4"/>
<gene>
    <name evidence="1" type="ORF">SAMN05660429_02079</name>
</gene>
<name>A0A1I0FEX4_THASX</name>
<dbReference type="EMBL" id="FOHK01000009">
    <property type="protein sequence ID" value="SET56087.1"/>
    <property type="molecule type" value="Genomic_DNA"/>
</dbReference>
<evidence type="ECO:0000313" key="2">
    <source>
        <dbReference type="Proteomes" id="UP000199308"/>
    </source>
</evidence>
<evidence type="ECO:0000313" key="1">
    <source>
        <dbReference type="EMBL" id="SET56087.1"/>
    </source>
</evidence>
<proteinExistence type="predicted"/>
<dbReference type="RefSeq" id="WP_093329915.1">
    <property type="nucleotide sequence ID" value="NZ_AP027363.1"/>
</dbReference>
<keyword evidence="2" id="KW-1185">Reference proteome</keyword>
<dbReference type="STRING" id="349064.SAMN05660429_02079"/>
<protein>
    <submittedName>
        <fullName evidence="1">Uncharacterized protein</fullName>
    </submittedName>
</protein>
<sequence>MAAKEKVIVNNELALVYDFTEKPNKTQLKAHEDRAVVAKLRADLVLPTDKILTVDIDFDTDSGYHGNAMIIMDDFGVELLISGFESKYGKEYADKIREAWNTKQYPDDPRKPTYIMVQKPKHEGILPQVIVACGGRGHDDDDDDKGKTITNIFE</sequence>